<evidence type="ECO:0000313" key="1">
    <source>
        <dbReference type="Proteomes" id="UP000694920"/>
    </source>
</evidence>
<dbReference type="Proteomes" id="UP000694920">
    <property type="component" value="Unplaced"/>
</dbReference>
<proteinExistence type="predicted"/>
<reference evidence="2" key="1">
    <citation type="submission" date="2025-08" db="UniProtKB">
        <authorList>
            <consortium name="RefSeq"/>
        </authorList>
    </citation>
    <scope>IDENTIFICATION</scope>
</reference>
<dbReference type="GeneID" id="112494683"/>
<evidence type="ECO:0000313" key="2">
    <source>
        <dbReference type="RefSeq" id="XP_024943231.1"/>
    </source>
</evidence>
<protein>
    <submittedName>
        <fullName evidence="2">Uncharacterized protein LOC112494683 isoform X1</fullName>
    </submittedName>
</protein>
<name>A0AAJ7RMV6_CEPCN</name>
<dbReference type="KEGG" id="ccin:112494683"/>
<gene>
    <name evidence="2" type="primary">LOC112494683</name>
</gene>
<accession>A0AAJ7RMV6</accession>
<organism evidence="1 2">
    <name type="scientific">Cephus cinctus</name>
    <name type="common">Wheat stem sawfly</name>
    <dbReference type="NCBI Taxonomy" id="211228"/>
    <lineage>
        <taxon>Eukaryota</taxon>
        <taxon>Metazoa</taxon>
        <taxon>Ecdysozoa</taxon>
        <taxon>Arthropoda</taxon>
        <taxon>Hexapoda</taxon>
        <taxon>Insecta</taxon>
        <taxon>Pterygota</taxon>
        <taxon>Neoptera</taxon>
        <taxon>Endopterygota</taxon>
        <taxon>Hymenoptera</taxon>
        <taxon>Cephoidea</taxon>
        <taxon>Cephidae</taxon>
        <taxon>Cephus</taxon>
    </lineage>
</organism>
<sequence length="95" mass="11357">MALITYRHYVKNLYQRYKRWTSLYTRLTTRLEDRGQHGWCLRLNCQYGKAIKMKGMLRIGWIPTVRDAAIQDPTQEEYADEFLEQVCRPKVTSLA</sequence>
<dbReference type="AlphaFoldDB" id="A0AAJ7RMV6"/>
<keyword evidence="1" id="KW-1185">Reference proteome</keyword>
<dbReference type="RefSeq" id="XP_024943231.1">
    <property type="nucleotide sequence ID" value="XM_025087463.1"/>
</dbReference>